<feature type="compositionally biased region" description="Low complexity" evidence="1">
    <location>
        <begin position="7"/>
        <end position="20"/>
    </location>
</feature>
<dbReference type="EMBL" id="KE621976">
    <property type="protein sequence ID" value="EXC42165.1"/>
    <property type="molecule type" value="Genomic_DNA"/>
</dbReference>
<feature type="region of interest" description="Disordered" evidence="1">
    <location>
        <begin position="95"/>
        <end position="122"/>
    </location>
</feature>
<dbReference type="eggNOG" id="ENOG502S0SJ">
    <property type="taxonomic scope" value="Eukaryota"/>
</dbReference>
<gene>
    <name evidence="2" type="ORF">L484_002415</name>
</gene>
<feature type="region of interest" description="Disordered" evidence="1">
    <location>
        <begin position="162"/>
        <end position="181"/>
    </location>
</feature>
<protein>
    <submittedName>
        <fullName evidence="2">Uncharacterized protein</fullName>
    </submittedName>
</protein>
<name>W9SEC0_9ROSA</name>
<evidence type="ECO:0000313" key="2">
    <source>
        <dbReference type="EMBL" id="EXC42165.1"/>
    </source>
</evidence>
<dbReference type="PANTHER" id="PTHR37173:SF1">
    <property type="entry name" value="PROLINE-RICH FAMILY PROTEIN"/>
    <property type="match status" value="1"/>
</dbReference>
<dbReference type="STRING" id="981085.W9SEC0"/>
<organism evidence="2 3">
    <name type="scientific">Morus notabilis</name>
    <dbReference type="NCBI Taxonomy" id="981085"/>
    <lineage>
        <taxon>Eukaryota</taxon>
        <taxon>Viridiplantae</taxon>
        <taxon>Streptophyta</taxon>
        <taxon>Embryophyta</taxon>
        <taxon>Tracheophyta</taxon>
        <taxon>Spermatophyta</taxon>
        <taxon>Magnoliopsida</taxon>
        <taxon>eudicotyledons</taxon>
        <taxon>Gunneridae</taxon>
        <taxon>Pentapetalae</taxon>
        <taxon>rosids</taxon>
        <taxon>fabids</taxon>
        <taxon>Rosales</taxon>
        <taxon>Moraceae</taxon>
        <taxon>Moreae</taxon>
        <taxon>Morus</taxon>
    </lineage>
</organism>
<keyword evidence="3" id="KW-1185">Reference proteome</keyword>
<dbReference type="AlphaFoldDB" id="W9SEC0"/>
<reference evidence="3" key="1">
    <citation type="submission" date="2013-01" db="EMBL/GenBank/DDBJ databases">
        <title>Draft Genome Sequence of a Mulberry Tree, Morus notabilis C.K. Schneid.</title>
        <authorList>
            <person name="He N."/>
            <person name="Zhao S."/>
        </authorList>
    </citation>
    <scope>NUCLEOTIDE SEQUENCE</scope>
</reference>
<feature type="compositionally biased region" description="Acidic residues" evidence="1">
    <location>
        <begin position="252"/>
        <end position="264"/>
    </location>
</feature>
<feature type="region of interest" description="Disordered" evidence="1">
    <location>
        <begin position="231"/>
        <end position="268"/>
    </location>
</feature>
<dbReference type="PANTHER" id="PTHR37173">
    <property type="entry name" value="HYDROXYPROLINE-RICH GLYCOPROTEIN FAMILY PROTEIN"/>
    <property type="match status" value="1"/>
</dbReference>
<evidence type="ECO:0000313" key="3">
    <source>
        <dbReference type="Proteomes" id="UP000030645"/>
    </source>
</evidence>
<accession>W9SEC0</accession>
<feature type="compositionally biased region" description="Polar residues" evidence="1">
    <location>
        <begin position="108"/>
        <end position="117"/>
    </location>
</feature>
<dbReference type="Proteomes" id="UP000030645">
    <property type="component" value="Unassembled WGS sequence"/>
</dbReference>
<sequence>MAIDCNSSSSAAAATPTATTNPVQRAPPRPTTTTTTTISPQTQHIPRLPPELFAANIRPLPPHRNYIPASASVSAPPQGIPYPVVSSGRGFISLPKSSSSSPAAGADQTVTVASPNPSGYRPRPAANYVVRPIQHIHHYHHHQQQPHLVAGPVKGVPVSIQLQPKVPPSPSVPDCNGYKDMRDKVRDDSLTIVRDRKVRITEDASLYALCQSWLRNGFSEESQKQYGDAVMSLPRPLPIPMATNNEQKKEGEEDDNDGDEEDEESVKNLSAEDLFKRHLKRAKKVRARLREVRQKRIARVVSALLPFSVRPVSVVVIGRSECRLLMGSMKKYRKPLYVTGLATCMRAYLVWIKKLCHSSLKMDRFKCLSLQALLRGISRGGRRPGLWMLPGIPKPKKKGGNVLLVIPKATLCLPSKRFLCEGSQRRSSILRLLREYPFTVDAKGGGADEESEGE</sequence>
<evidence type="ECO:0000256" key="1">
    <source>
        <dbReference type="SAM" id="MobiDB-lite"/>
    </source>
</evidence>
<proteinExistence type="predicted"/>
<feature type="region of interest" description="Disordered" evidence="1">
    <location>
        <begin position="1"/>
        <end position="48"/>
    </location>
</feature>